<comment type="catalytic activity">
    <reaction evidence="6">
        <text>L-lysyl-[histone] + S-adenosyl-L-methionine = N(6)-methyl-L-lysyl-[histone] + S-adenosyl-L-homocysteine + H(+)</text>
        <dbReference type="Rhea" id="RHEA:10024"/>
        <dbReference type="Rhea" id="RHEA-COMP:9845"/>
        <dbReference type="Rhea" id="RHEA-COMP:9846"/>
        <dbReference type="ChEBI" id="CHEBI:15378"/>
        <dbReference type="ChEBI" id="CHEBI:29969"/>
        <dbReference type="ChEBI" id="CHEBI:57856"/>
        <dbReference type="ChEBI" id="CHEBI:59789"/>
        <dbReference type="ChEBI" id="CHEBI:61929"/>
    </reaction>
    <physiologicalReaction direction="left-to-right" evidence="6">
        <dbReference type="Rhea" id="RHEA:10025"/>
    </physiologicalReaction>
</comment>
<dbReference type="Gene3D" id="6.10.140.2220">
    <property type="match status" value="1"/>
</dbReference>
<keyword evidence="10" id="KW-1185">Reference proteome</keyword>
<feature type="region of interest" description="Disordered" evidence="7">
    <location>
        <begin position="59"/>
        <end position="86"/>
    </location>
</feature>
<dbReference type="PROSITE" id="PS50280">
    <property type="entry name" value="SET"/>
    <property type="match status" value="1"/>
</dbReference>
<dbReference type="GO" id="GO:0042799">
    <property type="term" value="F:histone H4K20 methyltransferase activity"/>
    <property type="evidence" value="ECO:0007669"/>
    <property type="project" value="TreeGrafter"/>
</dbReference>
<dbReference type="InterPro" id="IPR046341">
    <property type="entry name" value="SET_dom_sf"/>
</dbReference>
<evidence type="ECO:0000256" key="6">
    <source>
        <dbReference type="ARBA" id="ARBA00048619"/>
    </source>
</evidence>
<name>A0A165JD21_9BASI</name>
<sequence length="450" mass="50395">MSSPISPPDDALIPAVKALRAAQPTLGASKLNALLLKEHPAWTVSEKRLKKILQSEGLTLTSGAPPTNGKSNKPVTSTQSKYPASKLNPHLDIPAFTDKVEAVFISEQKGKGLVAKAHISQGEILWREDPFVHAPEWEIYDMQQTGAACQQCALPFLPTLPTLAVACPAMNHGCNAMFCSRLCLNRAQQAGHALLCRGRNPPSKDLLDFARKEPWRAVLALVMAVAKIMTAWERSESEGREMLDIWGTFATLDQETRSKTLPEWEFIQERHRALWNMAYDHFITALHPPESDKAGQARIRKLVKRPMPEDMRQELFSYNGFLQGLGRVSLNLDSHGGLFLLHSHMNHDCAPNMAVKQIAGGQAQQYPSSRIALVANKAIEPGEELTVTYVNPEWPYRRRKQALKDWGVECNCERCEKEKYEEPEPEPEKTIVEDGNGNDLERELRMSFGF</sequence>
<evidence type="ECO:0000256" key="7">
    <source>
        <dbReference type="SAM" id="MobiDB-lite"/>
    </source>
</evidence>
<evidence type="ECO:0000259" key="8">
    <source>
        <dbReference type="PROSITE" id="PS50280"/>
    </source>
</evidence>
<evidence type="ECO:0000256" key="4">
    <source>
        <dbReference type="ARBA" id="ARBA00042380"/>
    </source>
</evidence>
<gene>
    <name evidence="9" type="ORF">CALCODRAFT_552992</name>
</gene>
<feature type="compositionally biased region" description="Polar residues" evidence="7">
    <location>
        <begin position="59"/>
        <end position="82"/>
    </location>
</feature>
<dbReference type="PANTHER" id="PTHR46402">
    <property type="entry name" value="SET AND MYND DOMAIN-CONTAINING PROTEIN 5"/>
    <property type="match status" value="1"/>
</dbReference>
<organism evidence="9 10">
    <name type="scientific">Calocera cornea HHB12733</name>
    <dbReference type="NCBI Taxonomy" id="1353952"/>
    <lineage>
        <taxon>Eukaryota</taxon>
        <taxon>Fungi</taxon>
        <taxon>Dikarya</taxon>
        <taxon>Basidiomycota</taxon>
        <taxon>Agaricomycotina</taxon>
        <taxon>Dacrymycetes</taxon>
        <taxon>Dacrymycetales</taxon>
        <taxon>Dacrymycetaceae</taxon>
        <taxon>Calocera</taxon>
    </lineage>
</organism>
<proteinExistence type="predicted"/>
<dbReference type="SMART" id="SM00317">
    <property type="entry name" value="SET"/>
    <property type="match status" value="1"/>
</dbReference>
<dbReference type="EMBL" id="KV423921">
    <property type="protein sequence ID" value="KZT61683.1"/>
    <property type="molecule type" value="Genomic_DNA"/>
</dbReference>
<accession>A0A165JD21</accession>
<dbReference type="OrthoDB" id="438641at2759"/>
<dbReference type="CDD" id="cd20071">
    <property type="entry name" value="SET_SMYD"/>
    <property type="match status" value="1"/>
</dbReference>
<feature type="compositionally biased region" description="Basic and acidic residues" evidence="7">
    <location>
        <begin position="418"/>
        <end position="432"/>
    </location>
</feature>
<keyword evidence="1" id="KW-0489">Methyltransferase</keyword>
<evidence type="ECO:0000256" key="3">
    <source>
        <dbReference type="ARBA" id="ARBA00022691"/>
    </source>
</evidence>
<evidence type="ECO:0000313" key="10">
    <source>
        <dbReference type="Proteomes" id="UP000076842"/>
    </source>
</evidence>
<dbReference type="GO" id="GO:0045814">
    <property type="term" value="P:negative regulation of gene expression, epigenetic"/>
    <property type="evidence" value="ECO:0007669"/>
    <property type="project" value="TreeGrafter"/>
</dbReference>
<dbReference type="PANTHER" id="PTHR46402:SF2">
    <property type="entry name" value="HISTONE-LYSINE N-TRIMETHYLTRANSFERASE SMYD5"/>
    <property type="match status" value="1"/>
</dbReference>
<dbReference type="SUPFAM" id="SSF82199">
    <property type="entry name" value="SET domain"/>
    <property type="match status" value="1"/>
</dbReference>
<evidence type="ECO:0000313" key="9">
    <source>
        <dbReference type="EMBL" id="KZT61683.1"/>
    </source>
</evidence>
<keyword evidence="2" id="KW-0808">Transferase</keyword>
<evidence type="ECO:0000256" key="5">
    <source>
        <dbReference type="ARBA" id="ARBA00044528"/>
    </source>
</evidence>
<dbReference type="GO" id="GO:0032259">
    <property type="term" value="P:methylation"/>
    <property type="evidence" value="ECO:0007669"/>
    <property type="project" value="UniProtKB-KW"/>
</dbReference>
<dbReference type="InterPro" id="IPR001214">
    <property type="entry name" value="SET_dom"/>
</dbReference>
<feature type="domain" description="SET" evidence="8">
    <location>
        <begin position="98"/>
        <end position="390"/>
    </location>
</feature>
<keyword evidence="3" id="KW-0949">S-adenosyl-L-methionine</keyword>
<dbReference type="Gene3D" id="1.10.220.160">
    <property type="match status" value="1"/>
</dbReference>
<evidence type="ECO:0000256" key="2">
    <source>
        <dbReference type="ARBA" id="ARBA00022679"/>
    </source>
</evidence>
<dbReference type="Gene3D" id="2.170.270.10">
    <property type="entry name" value="SET domain"/>
    <property type="match status" value="1"/>
</dbReference>
<dbReference type="STRING" id="1353952.A0A165JD21"/>
<dbReference type="AlphaFoldDB" id="A0A165JD21"/>
<dbReference type="Proteomes" id="UP000076842">
    <property type="component" value="Unassembled WGS sequence"/>
</dbReference>
<feature type="region of interest" description="Disordered" evidence="7">
    <location>
        <begin position="418"/>
        <end position="438"/>
    </location>
</feature>
<dbReference type="Pfam" id="PF00856">
    <property type="entry name" value="SET"/>
    <property type="match status" value="1"/>
</dbReference>
<evidence type="ECO:0000256" key="1">
    <source>
        <dbReference type="ARBA" id="ARBA00022603"/>
    </source>
</evidence>
<reference evidence="9 10" key="1">
    <citation type="journal article" date="2016" name="Mol. Biol. Evol.">
        <title>Comparative Genomics of Early-Diverging Mushroom-Forming Fungi Provides Insights into the Origins of Lignocellulose Decay Capabilities.</title>
        <authorList>
            <person name="Nagy L.G."/>
            <person name="Riley R."/>
            <person name="Tritt A."/>
            <person name="Adam C."/>
            <person name="Daum C."/>
            <person name="Floudas D."/>
            <person name="Sun H."/>
            <person name="Yadav J.S."/>
            <person name="Pangilinan J."/>
            <person name="Larsson K.H."/>
            <person name="Matsuura K."/>
            <person name="Barry K."/>
            <person name="Labutti K."/>
            <person name="Kuo R."/>
            <person name="Ohm R.A."/>
            <person name="Bhattacharya S.S."/>
            <person name="Shirouzu T."/>
            <person name="Yoshinaga Y."/>
            <person name="Martin F.M."/>
            <person name="Grigoriev I.V."/>
            <person name="Hibbett D.S."/>
        </authorList>
    </citation>
    <scope>NUCLEOTIDE SEQUENCE [LARGE SCALE GENOMIC DNA]</scope>
    <source>
        <strain evidence="9 10">HHB12733</strain>
    </source>
</reference>
<dbReference type="InParanoid" id="A0A165JD21"/>
<protein>
    <recommendedName>
        <fullName evidence="5">Histone-lysine N-methyltransferase SET5</fullName>
    </recommendedName>
    <alternativeName>
        <fullName evidence="4">SET domain-containing protein 5</fullName>
    </alternativeName>
</protein>